<gene>
    <name evidence="7" type="ORF">GM921_09285</name>
</gene>
<feature type="transmembrane region" description="Helical" evidence="5">
    <location>
        <begin position="143"/>
        <end position="165"/>
    </location>
</feature>
<evidence type="ECO:0000256" key="5">
    <source>
        <dbReference type="SAM" id="Phobius"/>
    </source>
</evidence>
<dbReference type="GO" id="GO:0004252">
    <property type="term" value="F:serine-type endopeptidase activity"/>
    <property type="evidence" value="ECO:0007669"/>
    <property type="project" value="InterPro"/>
</dbReference>
<feature type="transmembrane region" description="Helical" evidence="5">
    <location>
        <begin position="204"/>
        <end position="224"/>
    </location>
</feature>
<evidence type="ECO:0000256" key="3">
    <source>
        <dbReference type="ARBA" id="ARBA00022989"/>
    </source>
</evidence>
<accession>A0A923IWX4</accession>
<dbReference type="Proteomes" id="UP000601055">
    <property type="component" value="Unassembled WGS sequence"/>
</dbReference>
<dbReference type="PANTHER" id="PTHR43066:SF11">
    <property type="entry name" value="PEPTIDASE S54 RHOMBOID DOMAIN-CONTAINING PROTEIN"/>
    <property type="match status" value="1"/>
</dbReference>
<comment type="subcellular location">
    <subcellularLocation>
        <location evidence="1">Membrane</location>
        <topology evidence="1">Multi-pass membrane protein</topology>
    </subcellularLocation>
</comment>
<evidence type="ECO:0000256" key="4">
    <source>
        <dbReference type="ARBA" id="ARBA00023136"/>
    </source>
</evidence>
<keyword evidence="3 5" id="KW-1133">Transmembrane helix</keyword>
<comment type="caution">
    <text evidence="7">The sequence shown here is derived from an EMBL/GenBank/DDBJ whole genome shotgun (WGS) entry which is preliminary data.</text>
</comment>
<dbReference type="AlphaFoldDB" id="A0A923IWX4"/>
<dbReference type="PANTHER" id="PTHR43066">
    <property type="entry name" value="RHOMBOID-RELATED PROTEIN"/>
    <property type="match status" value="1"/>
</dbReference>
<protein>
    <submittedName>
        <fullName evidence="7">Rhomboid family intramembrane serine protease</fullName>
    </submittedName>
</protein>
<organism evidence="7 8">
    <name type="scientific">Pedobacter planticolens</name>
    <dbReference type="NCBI Taxonomy" id="2679964"/>
    <lineage>
        <taxon>Bacteria</taxon>
        <taxon>Pseudomonadati</taxon>
        <taxon>Bacteroidota</taxon>
        <taxon>Sphingobacteriia</taxon>
        <taxon>Sphingobacteriales</taxon>
        <taxon>Sphingobacteriaceae</taxon>
        <taxon>Pedobacter</taxon>
    </lineage>
</organism>
<dbReference type="EMBL" id="WNXD01000002">
    <property type="protein sequence ID" value="MBB2145677.1"/>
    <property type="molecule type" value="Genomic_DNA"/>
</dbReference>
<keyword evidence="8" id="KW-1185">Reference proteome</keyword>
<evidence type="ECO:0000256" key="1">
    <source>
        <dbReference type="ARBA" id="ARBA00004141"/>
    </source>
</evidence>
<dbReference type="SUPFAM" id="SSF144091">
    <property type="entry name" value="Rhomboid-like"/>
    <property type="match status" value="1"/>
</dbReference>
<dbReference type="Pfam" id="PF01694">
    <property type="entry name" value="Rhomboid"/>
    <property type="match status" value="1"/>
</dbReference>
<evidence type="ECO:0000256" key="2">
    <source>
        <dbReference type="ARBA" id="ARBA00022692"/>
    </source>
</evidence>
<proteinExistence type="predicted"/>
<sequence length="235" mass="26660">MNNLNIPPVVKNLLIINVIFFIATLMFKNGDEFTLVKYLSVFYFDSPFFKPWQPVTYMFMHSPVDYFHIIFNMFALYSFGSALEVRWGAKKFFVFYFVTGLGALGLQWAVQAYEVYSVLGSITFDVTQTLNISPDKMQLLNDIYAGPMLGASGAIFGLLVGFGMLYPNAELFIMFIPVPVKAKYIIPIYILVELFLGVGKFQTSVAHFAHLGGALIGFILVKLWKDKNTPYDYYG</sequence>
<dbReference type="RefSeq" id="WP_182922374.1">
    <property type="nucleotide sequence ID" value="NZ_WNXD01000002.1"/>
</dbReference>
<name>A0A923IWX4_9SPHI</name>
<dbReference type="GO" id="GO:0016020">
    <property type="term" value="C:membrane"/>
    <property type="evidence" value="ECO:0007669"/>
    <property type="project" value="UniProtKB-SubCell"/>
</dbReference>
<evidence type="ECO:0000259" key="6">
    <source>
        <dbReference type="Pfam" id="PF01694"/>
    </source>
</evidence>
<keyword evidence="7" id="KW-0378">Hydrolase</keyword>
<evidence type="ECO:0000313" key="8">
    <source>
        <dbReference type="Proteomes" id="UP000601055"/>
    </source>
</evidence>
<evidence type="ECO:0000313" key="7">
    <source>
        <dbReference type="EMBL" id="MBB2145677.1"/>
    </source>
</evidence>
<dbReference type="InterPro" id="IPR035952">
    <property type="entry name" value="Rhomboid-like_sf"/>
</dbReference>
<dbReference type="InterPro" id="IPR022764">
    <property type="entry name" value="Peptidase_S54_rhomboid_dom"/>
</dbReference>
<feature type="transmembrane region" description="Helical" evidence="5">
    <location>
        <begin position="9"/>
        <end position="27"/>
    </location>
</feature>
<dbReference type="GO" id="GO:0006508">
    <property type="term" value="P:proteolysis"/>
    <property type="evidence" value="ECO:0007669"/>
    <property type="project" value="UniProtKB-KW"/>
</dbReference>
<keyword evidence="7" id="KW-0645">Protease</keyword>
<feature type="transmembrane region" description="Helical" evidence="5">
    <location>
        <begin position="66"/>
        <end position="85"/>
    </location>
</feature>
<reference evidence="7" key="1">
    <citation type="submission" date="2019-11" db="EMBL/GenBank/DDBJ databases">
        <title>Description of Pedobacter sp. LMG 31464T.</title>
        <authorList>
            <person name="Carlier A."/>
            <person name="Qi S."/>
            <person name="Vandamme P."/>
        </authorList>
    </citation>
    <scope>NUCLEOTIDE SEQUENCE</scope>
    <source>
        <strain evidence="7">LMG 31464</strain>
    </source>
</reference>
<feature type="transmembrane region" description="Helical" evidence="5">
    <location>
        <begin position="172"/>
        <end position="192"/>
    </location>
</feature>
<keyword evidence="2 5" id="KW-0812">Transmembrane</keyword>
<dbReference type="Gene3D" id="1.20.1540.10">
    <property type="entry name" value="Rhomboid-like"/>
    <property type="match status" value="1"/>
</dbReference>
<keyword evidence="4 5" id="KW-0472">Membrane</keyword>
<feature type="transmembrane region" description="Helical" evidence="5">
    <location>
        <begin position="92"/>
        <end position="110"/>
    </location>
</feature>
<feature type="domain" description="Peptidase S54 rhomboid" evidence="6">
    <location>
        <begin position="51"/>
        <end position="221"/>
    </location>
</feature>